<protein>
    <submittedName>
        <fullName evidence="5">Acetolactate synthase-1/2/3 large subunit</fullName>
    </submittedName>
</protein>
<dbReference type="GO" id="GO:0009099">
    <property type="term" value="P:L-valine biosynthetic process"/>
    <property type="evidence" value="ECO:0007669"/>
    <property type="project" value="TreeGrafter"/>
</dbReference>
<dbReference type="OrthoDB" id="7534569at2"/>
<dbReference type="GO" id="GO:0003984">
    <property type="term" value="F:acetolactate synthase activity"/>
    <property type="evidence" value="ECO:0007669"/>
    <property type="project" value="TreeGrafter"/>
</dbReference>
<dbReference type="InterPro" id="IPR029035">
    <property type="entry name" value="DHS-like_NAD/FAD-binding_dom"/>
</dbReference>
<dbReference type="Gene3D" id="3.40.50.970">
    <property type="match status" value="2"/>
</dbReference>
<dbReference type="InterPro" id="IPR029061">
    <property type="entry name" value="THDP-binding"/>
</dbReference>
<evidence type="ECO:0000256" key="1">
    <source>
        <dbReference type="ARBA" id="ARBA00007812"/>
    </source>
</evidence>
<dbReference type="Pfam" id="PF02776">
    <property type="entry name" value="TPP_enzyme_N"/>
    <property type="match status" value="1"/>
</dbReference>
<dbReference type="EMBL" id="FOXA01000006">
    <property type="protein sequence ID" value="SFP40621.1"/>
    <property type="molecule type" value="Genomic_DNA"/>
</dbReference>
<comment type="similarity">
    <text evidence="1">Belongs to the TPP enzyme family.</text>
</comment>
<evidence type="ECO:0000259" key="4">
    <source>
        <dbReference type="Pfam" id="PF02776"/>
    </source>
</evidence>
<feature type="domain" description="Thiamine pyrophosphate enzyme TPP-binding" evidence="3">
    <location>
        <begin position="409"/>
        <end position="558"/>
    </location>
</feature>
<dbReference type="STRING" id="441119.SAMN04488047_10645"/>
<dbReference type="InterPro" id="IPR045229">
    <property type="entry name" value="TPP_enz"/>
</dbReference>
<dbReference type="PANTHER" id="PTHR18968:SF13">
    <property type="entry name" value="ACETOLACTATE SYNTHASE CATALYTIC SUBUNIT, MITOCHONDRIAL"/>
    <property type="match status" value="1"/>
</dbReference>
<dbReference type="AlphaFoldDB" id="A0A1I5Q3S7"/>
<dbReference type="PANTHER" id="PTHR18968">
    <property type="entry name" value="THIAMINE PYROPHOSPHATE ENZYMES"/>
    <property type="match status" value="1"/>
</dbReference>
<dbReference type="GO" id="GO:0005948">
    <property type="term" value="C:acetolactate synthase complex"/>
    <property type="evidence" value="ECO:0007669"/>
    <property type="project" value="TreeGrafter"/>
</dbReference>
<dbReference type="InterPro" id="IPR011766">
    <property type="entry name" value="TPP_enzyme_TPP-bd"/>
</dbReference>
<evidence type="ECO:0000313" key="6">
    <source>
        <dbReference type="Proteomes" id="UP000199356"/>
    </source>
</evidence>
<dbReference type="GO" id="GO:0009097">
    <property type="term" value="P:isoleucine biosynthetic process"/>
    <property type="evidence" value="ECO:0007669"/>
    <property type="project" value="TreeGrafter"/>
</dbReference>
<evidence type="ECO:0000256" key="2">
    <source>
        <dbReference type="ARBA" id="ARBA00023052"/>
    </source>
</evidence>
<accession>A0A1I5Q3S7</accession>
<dbReference type="RefSeq" id="WP_093420754.1">
    <property type="nucleotide sequence ID" value="NZ_FOXA01000006.1"/>
</dbReference>
<reference evidence="5 6" key="1">
    <citation type="submission" date="2016-10" db="EMBL/GenBank/DDBJ databases">
        <authorList>
            <person name="de Groot N.N."/>
        </authorList>
    </citation>
    <scope>NUCLEOTIDE SEQUENCE [LARGE SCALE GENOMIC DNA]</scope>
    <source>
        <strain evidence="5 6">DSM 19547</strain>
    </source>
</reference>
<name>A0A1I5Q3S7_9RHOB</name>
<dbReference type="Pfam" id="PF02775">
    <property type="entry name" value="TPP_enzyme_C"/>
    <property type="match status" value="1"/>
</dbReference>
<dbReference type="SUPFAM" id="SSF52518">
    <property type="entry name" value="Thiamin diphosphate-binding fold (THDP-binding)"/>
    <property type="match status" value="2"/>
</dbReference>
<dbReference type="GO" id="GO:0050660">
    <property type="term" value="F:flavin adenine dinucleotide binding"/>
    <property type="evidence" value="ECO:0007669"/>
    <property type="project" value="TreeGrafter"/>
</dbReference>
<gene>
    <name evidence="5" type="ORF">SAMN04488047_10645</name>
</gene>
<keyword evidence="2" id="KW-0786">Thiamine pyrophosphate</keyword>
<sequence>MSDVIRHPENGAESVLLGLKRAGVEWLFANAGTDFPPIIEALCTLPAEEMPKPVTIPHETAAVGMAHGYYLASGRPQAVMVHVNVGLANVVMGTINAASDNVPVLVMSGRTPLTETGRPGGRMTPIQYGQEMYDQSSLVSDTVKHHYEMRYPEQGEPLVSRALALAMSEPRGPVYLSLPREPLTAGITGDERQPVARRPAATPAAPDPAAVETLAGWLREARAPVILCQRGDPQGRLAAALSSLAGRLGIGVAEPYSVRNVLASGDPSLLGYDAGAALEGADLVIALDADIPWIERLHGPGEDVRIAHLGPDPHFTRMPVRGYRTDLAIACDPVSGIQALDAALAKEAMPDRARKLAARASARREAARETAEAGCTDPMASEWLSLCLSRVLGEDGMVFSELGALPGMMDLSGPNRLFNNPHSGGLGWALPAALGAQLARPGKLTVACMGDGSYIFANSVACHQIAEALSLPVLTIIKNNGLWNAVRRSVSNGYPGGAATRANEMPLTSLEPQPDFCQIAGASRAHVERVSDGAALPDALERAVRVVQEEKRQAVLDVRVALSDQH</sequence>
<dbReference type="CDD" id="cd07035">
    <property type="entry name" value="TPP_PYR_POX_like"/>
    <property type="match status" value="1"/>
</dbReference>
<dbReference type="NCBIfam" id="NF006203">
    <property type="entry name" value="PRK08327.1"/>
    <property type="match status" value="1"/>
</dbReference>
<dbReference type="InterPro" id="IPR012001">
    <property type="entry name" value="Thiamin_PyroP_enz_TPP-bd_dom"/>
</dbReference>
<evidence type="ECO:0000313" key="5">
    <source>
        <dbReference type="EMBL" id="SFP40621.1"/>
    </source>
</evidence>
<feature type="domain" description="Thiamine pyrophosphate enzyme N-terminal TPP-binding" evidence="4">
    <location>
        <begin position="10"/>
        <end position="136"/>
    </location>
</feature>
<dbReference type="GO" id="GO:0030976">
    <property type="term" value="F:thiamine pyrophosphate binding"/>
    <property type="evidence" value="ECO:0007669"/>
    <property type="project" value="InterPro"/>
</dbReference>
<dbReference type="Proteomes" id="UP000199356">
    <property type="component" value="Unassembled WGS sequence"/>
</dbReference>
<proteinExistence type="inferred from homology"/>
<dbReference type="Gene3D" id="3.40.50.1220">
    <property type="entry name" value="TPP-binding domain"/>
    <property type="match status" value="1"/>
</dbReference>
<keyword evidence="6" id="KW-1185">Reference proteome</keyword>
<evidence type="ECO:0000259" key="3">
    <source>
        <dbReference type="Pfam" id="PF02775"/>
    </source>
</evidence>
<dbReference type="CDD" id="cd02002">
    <property type="entry name" value="TPP_BFDC"/>
    <property type="match status" value="1"/>
</dbReference>
<organism evidence="5 6">
    <name type="scientific">Tranquillimonas alkanivorans</name>
    <dbReference type="NCBI Taxonomy" id="441119"/>
    <lineage>
        <taxon>Bacteria</taxon>
        <taxon>Pseudomonadati</taxon>
        <taxon>Pseudomonadota</taxon>
        <taxon>Alphaproteobacteria</taxon>
        <taxon>Rhodobacterales</taxon>
        <taxon>Roseobacteraceae</taxon>
        <taxon>Tranquillimonas</taxon>
    </lineage>
</organism>
<dbReference type="SUPFAM" id="SSF52467">
    <property type="entry name" value="DHS-like NAD/FAD-binding domain"/>
    <property type="match status" value="1"/>
</dbReference>